<organism evidence="2 3">
    <name type="scientific">Caballeronia cordobensis</name>
    <name type="common">Burkholderia cordobensis</name>
    <dbReference type="NCBI Taxonomy" id="1353886"/>
    <lineage>
        <taxon>Bacteria</taxon>
        <taxon>Pseudomonadati</taxon>
        <taxon>Pseudomonadota</taxon>
        <taxon>Betaproteobacteria</taxon>
        <taxon>Burkholderiales</taxon>
        <taxon>Burkholderiaceae</taxon>
        <taxon>Caballeronia</taxon>
    </lineage>
</organism>
<dbReference type="EMBL" id="FCNY02000005">
    <property type="protein sequence ID" value="SAL34088.1"/>
    <property type="molecule type" value="Genomic_DNA"/>
</dbReference>
<keyword evidence="3" id="KW-1185">Reference proteome</keyword>
<protein>
    <submittedName>
        <fullName evidence="2">Uncharacterized protein</fullName>
    </submittedName>
</protein>
<feature type="compositionally biased region" description="Low complexity" evidence="1">
    <location>
        <begin position="30"/>
        <end position="46"/>
    </location>
</feature>
<dbReference type="AlphaFoldDB" id="A0A158GPN0"/>
<proteinExistence type="predicted"/>
<sequence>MTPSAFRKPPASVPGKAHSNHECGANDPGHAATQQAHAARTAQAFA</sequence>
<evidence type="ECO:0000313" key="3">
    <source>
        <dbReference type="Proteomes" id="UP000054740"/>
    </source>
</evidence>
<feature type="region of interest" description="Disordered" evidence="1">
    <location>
        <begin position="1"/>
        <end position="46"/>
    </location>
</feature>
<evidence type="ECO:0000256" key="1">
    <source>
        <dbReference type="SAM" id="MobiDB-lite"/>
    </source>
</evidence>
<accession>A0A158GPN0</accession>
<dbReference type="Proteomes" id="UP000054740">
    <property type="component" value="Unassembled WGS sequence"/>
</dbReference>
<name>A0A158GPN0_CABCO</name>
<reference evidence="3" key="1">
    <citation type="submission" date="2016-01" db="EMBL/GenBank/DDBJ databases">
        <authorList>
            <person name="Peeters C."/>
        </authorList>
    </citation>
    <scope>NUCLEOTIDE SEQUENCE [LARGE SCALE GENOMIC DNA]</scope>
</reference>
<evidence type="ECO:0000313" key="2">
    <source>
        <dbReference type="EMBL" id="SAL34088.1"/>
    </source>
</evidence>
<gene>
    <name evidence="2" type="ORF">AWB70_02314</name>
</gene>